<dbReference type="Pfam" id="PF17836">
    <property type="entry name" value="PglD_N"/>
    <property type="match status" value="1"/>
</dbReference>
<proteinExistence type="inferred from homology"/>
<evidence type="ECO:0000313" key="5">
    <source>
        <dbReference type="Proteomes" id="UP000186246"/>
    </source>
</evidence>
<dbReference type="PANTHER" id="PTHR43300">
    <property type="entry name" value="ACETYLTRANSFERASE"/>
    <property type="match status" value="1"/>
</dbReference>
<dbReference type="InterPro" id="IPR050179">
    <property type="entry name" value="Trans_hexapeptide_repeat"/>
</dbReference>
<evidence type="ECO:0000259" key="2">
    <source>
        <dbReference type="Pfam" id="PF17836"/>
    </source>
</evidence>
<reference evidence="4" key="2">
    <citation type="submission" date="2017-01" db="EMBL/GenBank/DDBJ databases">
        <authorList>
            <person name="Mah S.A."/>
            <person name="Swanson W.J."/>
            <person name="Moy G.W."/>
            <person name="Vacquier V.D."/>
        </authorList>
    </citation>
    <scope>NUCLEOTIDE SEQUENCE [LARGE SCALE GENOMIC DNA]</scope>
    <source>
        <strain evidence="4">DSM 21068</strain>
    </source>
</reference>
<dbReference type="Gene3D" id="3.40.50.20">
    <property type="match status" value="1"/>
</dbReference>
<dbReference type="Proteomes" id="UP000238314">
    <property type="component" value="Unassembled WGS sequence"/>
</dbReference>
<evidence type="ECO:0000256" key="1">
    <source>
        <dbReference type="ARBA" id="ARBA00007274"/>
    </source>
</evidence>
<dbReference type="PANTHER" id="PTHR43300:SF7">
    <property type="entry name" value="UDP-N-ACETYLBACILLOSAMINE N-ACETYLTRANSFERASE"/>
    <property type="match status" value="1"/>
</dbReference>
<reference evidence="3 6" key="1">
    <citation type="submission" date="2016-11" db="EMBL/GenBank/DDBJ databases">
        <title>Whole genomes of Flavobacteriaceae.</title>
        <authorList>
            <person name="Stine C."/>
            <person name="Li C."/>
            <person name="Tadesse D."/>
        </authorList>
    </citation>
    <scope>NUCLEOTIDE SEQUENCE [LARGE SCALE GENOMIC DNA]</scope>
    <source>
        <strain evidence="3 6">DSM 21068</strain>
    </source>
</reference>
<dbReference type="EMBL" id="FTOJ01000008">
    <property type="protein sequence ID" value="SIS98078.1"/>
    <property type="molecule type" value="Genomic_DNA"/>
</dbReference>
<dbReference type="SUPFAM" id="SSF51161">
    <property type="entry name" value="Trimeric LpxA-like enzymes"/>
    <property type="match status" value="1"/>
</dbReference>
<gene>
    <name evidence="3" type="ORF">B0A70_14465</name>
    <name evidence="4" type="ORF">SAMN05421796_10829</name>
</gene>
<keyword evidence="6" id="KW-1185">Reference proteome</keyword>
<dbReference type="InterPro" id="IPR041561">
    <property type="entry name" value="PglD_N"/>
</dbReference>
<comment type="similarity">
    <text evidence="1">Belongs to the transferase hexapeptide repeat family.</text>
</comment>
<dbReference type="GO" id="GO:0016746">
    <property type="term" value="F:acyltransferase activity"/>
    <property type="evidence" value="ECO:0007669"/>
    <property type="project" value="UniProtKB-KW"/>
</dbReference>
<accession>A0A1N7NIK1</accession>
<dbReference type="Proteomes" id="UP000186246">
    <property type="component" value="Unassembled WGS sequence"/>
</dbReference>
<dbReference type="OrthoDB" id="708224at2"/>
<evidence type="ECO:0000313" key="6">
    <source>
        <dbReference type="Proteomes" id="UP000238314"/>
    </source>
</evidence>
<name>A0A1N7NIK1_9FLAO</name>
<reference evidence="5" key="3">
    <citation type="submission" date="2017-01" db="EMBL/GenBank/DDBJ databases">
        <authorList>
            <person name="Varghese N."/>
            <person name="Submissions S."/>
        </authorList>
    </citation>
    <scope>NUCLEOTIDE SEQUENCE [LARGE SCALE GENOMIC DNA]</scope>
    <source>
        <strain evidence="5">DSM 21068</strain>
    </source>
</reference>
<organism evidence="4 5">
    <name type="scientific">Chryseobacterium piscicola</name>
    <dbReference type="NCBI Taxonomy" id="551459"/>
    <lineage>
        <taxon>Bacteria</taxon>
        <taxon>Pseudomonadati</taxon>
        <taxon>Bacteroidota</taxon>
        <taxon>Flavobacteriia</taxon>
        <taxon>Flavobacteriales</taxon>
        <taxon>Weeksellaceae</taxon>
        <taxon>Chryseobacterium group</taxon>
        <taxon>Chryseobacterium</taxon>
    </lineage>
</organism>
<dbReference type="STRING" id="551459.SAMN05421796_10829"/>
<dbReference type="EMBL" id="MUGO01000024">
    <property type="protein sequence ID" value="PQA90524.1"/>
    <property type="molecule type" value="Genomic_DNA"/>
</dbReference>
<dbReference type="AlphaFoldDB" id="A0A1N7NIK1"/>
<keyword evidence="4" id="KW-0808">Transferase</keyword>
<protein>
    <submittedName>
        <fullName evidence="3">Serine acetyltransferase</fullName>
    </submittedName>
    <submittedName>
        <fullName evidence="4">Sugar O-acyltransferase, sialic acid O-acetyltransferase NeuD family</fullName>
    </submittedName>
</protein>
<evidence type="ECO:0000313" key="3">
    <source>
        <dbReference type="EMBL" id="PQA90524.1"/>
    </source>
</evidence>
<dbReference type="RefSeq" id="WP_076452256.1">
    <property type="nucleotide sequence ID" value="NZ_FTOJ01000008.1"/>
</dbReference>
<keyword evidence="4" id="KW-0012">Acyltransferase</keyword>
<evidence type="ECO:0000313" key="4">
    <source>
        <dbReference type="EMBL" id="SIS98078.1"/>
    </source>
</evidence>
<sequence>MKDLYLIGAGGFSTEILHLVEMIQKEKKQWNQVFFIDDNPKIHNTELRTVKILAGLEFFETVDFEVDVVITINNVKTREVIINKLKANQKINFPNLFSPFAIVDYDYLKIGEGNIIMHYVILSTQLEIGNFNIFNSYTGIGHDCKIEDINSFGPRVAISGAVSIGSMNDFGVNSTVLQNKNIGNNNNIWMNTSIMRNLKDGNTYFGIPAKKINL</sequence>
<dbReference type="Gene3D" id="2.160.10.10">
    <property type="entry name" value="Hexapeptide repeat proteins"/>
    <property type="match status" value="1"/>
</dbReference>
<dbReference type="InterPro" id="IPR011004">
    <property type="entry name" value="Trimer_LpxA-like_sf"/>
</dbReference>
<feature type="domain" description="PglD N-terminal" evidence="2">
    <location>
        <begin position="4"/>
        <end position="85"/>
    </location>
</feature>